<name>A0ABR2JLZ1_9PEZI</name>
<comment type="caution">
    <text evidence="1">The sequence shown here is derived from an EMBL/GenBank/DDBJ whole genome shotgun (WGS) entry which is preliminary data.</text>
</comment>
<evidence type="ECO:0008006" key="3">
    <source>
        <dbReference type="Google" id="ProtNLM"/>
    </source>
</evidence>
<dbReference type="Proteomes" id="UP001390339">
    <property type="component" value="Unassembled WGS sequence"/>
</dbReference>
<dbReference type="EMBL" id="JAPCWZ010000001">
    <property type="protein sequence ID" value="KAK8879759.1"/>
    <property type="molecule type" value="Genomic_DNA"/>
</dbReference>
<evidence type="ECO:0000313" key="1">
    <source>
        <dbReference type="EMBL" id="KAK8879759.1"/>
    </source>
</evidence>
<protein>
    <recommendedName>
        <fullName evidence="3">Fungal N-terminal domain-containing protein</fullName>
    </recommendedName>
</protein>
<keyword evidence="2" id="KW-1185">Reference proteome</keyword>
<proteinExistence type="predicted"/>
<evidence type="ECO:0000313" key="2">
    <source>
        <dbReference type="Proteomes" id="UP001390339"/>
    </source>
</evidence>
<organism evidence="1 2">
    <name type="scientific">Apiospora arundinis</name>
    <dbReference type="NCBI Taxonomy" id="335852"/>
    <lineage>
        <taxon>Eukaryota</taxon>
        <taxon>Fungi</taxon>
        <taxon>Dikarya</taxon>
        <taxon>Ascomycota</taxon>
        <taxon>Pezizomycotina</taxon>
        <taxon>Sordariomycetes</taxon>
        <taxon>Xylariomycetidae</taxon>
        <taxon>Amphisphaeriales</taxon>
        <taxon>Apiosporaceae</taxon>
        <taxon>Apiospora</taxon>
    </lineage>
</organism>
<accession>A0ABR2JLZ1</accession>
<reference evidence="1 2" key="1">
    <citation type="journal article" date="2024" name="IMA Fungus">
        <title>Apiospora arundinis, a panoply of carbohydrate-active enzymes and secondary metabolites.</title>
        <authorList>
            <person name="Sorensen T."/>
            <person name="Petersen C."/>
            <person name="Muurmann A.T."/>
            <person name="Christiansen J.V."/>
            <person name="Brundto M.L."/>
            <person name="Overgaard C.K."/>
            <person name="Boysen A.T."/>
            <person name="Wollenberg R.D."/>
            <person name="Larsen T.O."/>
            <person name="Sorensen J.L."/>
            <person name="Nielsen K.L."/>
            <person name="Sondergaard T.E."/>
        </authorList>
    </citation>
    <scope>NUCLEOTIDE SEQUENCE [LARGE SCALE GENOMIC DNA]</scope>
    <source>
        <strain evidence="1 2">AAU 773</strain>
    </source>
</reference>
<sequence>MADPLSVAGLVAGLVSLGIQATTGITSYLGAIRNRKDELVAAKRYVDSITGNIQAFNNIQPRLRKHANLSSNVEALLQSCHNEAGSLQNLVHELSTPGVPSRKLKDKFQEKKKDFTYVFHRPDIARIEEKLSRFDGSLQSAIQLLLLDIQILAVEKIDKVQSGSQEMITISQRIDTGVSVIMPEIASLQQPLHAISQSVSSAAAVCSHGQSQIMGAKYSGAVNQNVSLVDDIAQALGVVQNSRFDRLEDMLSRLLSDEQHLSKGQLPDGVDTNRIRKSSSTATTVVSQRIERDHRRLVFNLRARNLPVIGISGQSNLSLQ</sequence>
<gene>
    <name evidence="1" type="ORF">PGQ11_001053</name>
</gene>